<accession>A0A1D1V8K0</accession>
<dbReference type="Pfam" id="PF00270">
    <property type="entry name" value="DEAD"/>
    <property type="match status" value="1"/>
</dbReference>
<name>A0A1D1V8K0_RAMVA</name>
<evidence type="ECO:0000256" key="9">
    <source>
        <dbReference type="SAM" id="MobiDB-lite"/>
    </source>
</evidence>
<dbReference type="AlphaFoldDB" id="A0A1D1V8K0"/>
<dbReference type="InterPro" id="IPR001650">
    <property type="entry name" value="Helicase_C-like"/>
</dbReference>
<evidence type="ECO:0000256" key="4">
    <source>
        <dbReference type="ARBA" id="ARBA00022806"/>
    </source>
</evidence>
<feature type="compositionally biased region" description="Gly residues" evidence="9">
    <location>
        <begin position="543"/>
        <end position="564"/>
    </location>
</feature>
<proteinExistence type="inferred from homology"/>
<dbReference type="PANTHER" id="PTHR47958">
    <property type="entry name" value="ATP-DEPENDENT RNA HELICASE DBP3"/>
    <property type="match status" value="1"/>
</dbReference>
<dbReference type="STRING" id="947166.A0A1D1V8K0"/>
<dbReference type="FunFam" id="3.40.50.300:FF:000008">
    <property type="entry name" value="ATP-dependent RNA helicase RhlB"/>
    <property type="match status" value="1"/>
</dbReference>
<dbReference type="Pfam" id="PF00271">
    <property type="entry name" value="Helicase_C"/>
    <property type="match status" value="1"/>
</dbReference>
<feature type="compositionally biased region" description="Low complexity" evidence="9">
    <location>
        <begin position="63"/>
        <end position="74"/>
    </location>
</feature>
<evidence type="ECO:0000256" key="6">
    <source>
        <dbReference type="ARBA" id="ARBA00047984"/>
    </source>
</evidence>
<keyword evidence="14" id="KW-1185">Reference proteome</keyword>
<keyword evidence="4 8" id="KW-0347">Helicase</keyword>
<keyword evidence="2 8" id="KW-0547">Nucleotide-binding</keyword>
<evidence type="ECO:0000313" key="13">
    <source>
        <dbReference type="EMBL" id="GAU97996.1"/>
    </source>
</evidence>
<dbReference type="InterPro" id="IPR014001">
    <property type="entry name" value="Helicase_ATP-bd"/>
</dbReference>
<dbReference type="PROSITE" id="PS00039">
    <property type="entry name" value="DEAD_ATP_HELICASE"/>
    <property type="match status" value="1"/>
</dbReference>
<feature type="domain" description="Helicase C-terminal" evidence="11">
    <location>
        <begin position="388"/>
        <end position="535"/>
    </location>
</feature>
<evidence type="ECO:0000256" key="1">
    <source>
        <dbReference type="ARBA" id="ARBA00012552"/>
    </source>
</evidence>
<dbReference type="Gene3D" id="3.40.50.300">
    <property type="entry name" value="P-loop containing nucleotide triphosphate hydrolases"/>
    <property type="match status" value="2"/>
</dbReference>
<dbReference type="EC" id="3.6.4.13" evidence="1"/>
<dbReference type="Proteomes" id="UP000186922">
    <property type="component" value="Unassembled WGS sequence"/>
</dbReference>
<gene>
    <name evidence="13" type="primary">RvY_09202</name>
    <name evidence="13" type="synonym">RvY_09202.1</name>
    <name evidence="13" type="ORF">RvY_09202-1</name>
</gene>
<comment type="catalytic activity">
    <reaction evidence="6">
        <text>ATP + H2O = ADP + phosphate + H(+)</text>
        <dbReference type="Rhea" id="RHEA:13065"/>
        <dbReference type="ChEBI" id="CHEBI:15377"/>
        <dbReference type="ChEBI" id="CHEBI:15378"/>
        <dbReference type="ChEBI" id="CHEBI:30616"/>
        <dbReference type="ChEBI" id="CHEBI:43474"/>
        <dbReference type="ChEBI" id="CHEBI:456216"/>
        <dbReference type="EC" id="3.6.4.13"/>
    </reaction>
</comment>
<feature type="compositionally biased region" description="Gly residues" evidence="9">
    <location>
        <begin position="75"/>
        <end position="89"/>
    </location>
</feature>
<dbReference type="SMART" id="SM00490">
    <property type="entry name" value="HELICc"/>
    <property type="match status" value="1"/>
</dbReference>
<feature type="compositionally biased region" description="Polar residues" evidence="9">
    <location>
        <begin position="585"/>
        <end position="598"/>
    </location>
</feature>
<feature type="region of interest" description="Disordered" evidence="9">
    <location>
        <begin position="63"/>
        <end position="94"/>
    </location>
</feature>
<dbReference type="PROSITE" id="PS51192">
    <property type="entry name" value="HELICASE_ATP_BIND_1"/>
    <property type="match status" value="1"/>
</dbReference>
<evidence type="ECO:0000256" key="3">
    <source>
        <dbReference type="ARBA" id="ARBA00022801"/>
    </source>
</evidence>
<dbReference type="SUPFAM" id="SSF52540">
    <property type="entry name" value="P-loop containing nucleoside triphosphate hydrolases"/>
    <property type="match status" value="1"/>
</dbReference>
<evidence type="ECO:0000259" key="12">
    <source>
        <dbReference type="PROSITE" id="PS51195"/>
    </source>
</evidence>
<dbReference type="FunFam" id="3.40.50.300:FF:000079">
    <property type="entry name" value="probable ATP-dependent RNA helicase DDX17"/>
    <property type="match status" value="1"/>
</dbReference>
<evidence type="ECO:0000256" key="5">
    <source>
        <dbReference type="ARBA" id="ARBA00022840"/>
    </source>
</evidence>
<dbReference type="PROSITE" id="PS51195">
    <property type="entry name" value="Q_MOTIF"/>
    <property type="match status" value="1"/>
</dbReference>
<dbReference type="SMART" id="SM00487">
    <property type="entry name" value="DEXDc"/>
    <property type="match status" value="1"/>
</dbReference>
<feature type="domain" description="Helicase ATP-binding" evidence="10">
    <location>
        <begin position="185"/>
        <end position="360"/>
    </location>
</feature>
<sequence length="598" mass="65744">MMQSSVAFRKVAIQLIQKSFVAPTFAPSRSLFRSLLSRATVPTSLAIMKDWAPASNGYGHGSSSSFSSSSYRGQDQGGYGSGGGGYGGGGRDKRSFGGENLRKVNWSTQTLIPFQKDFYVEAPTVRERSMADVAAFYAKNQITIRGQDCPKPVHSFDEVGFPDFIHRAIKESGYTQPTPIQSIGWPIALKGRNMVGIARTGSGKTISFLLPALIHLKAQPPLRRGDGPIVLVLCPTRELAQQCQEVATTFGKHAGIRSTCVYGGAPKMQQSRDLQSGVEIVIATPGRLLDFLESGKTTLSRCTYLVLDEADRMLDMGFEPQIRKIMEQIRPDRQVLMWSATWPKEIRQLAEEFLKDYLHATIGSLNLSANQNITQIVAVVREMDKSAKLEQLLHEIIREKENKTIIFTETKRKADDLTRRLRQQGFPCVVIHGDKKQQEREWVLSEFKAGRSPILIATDVAARGLDVSDIKFVVNYDYPNQSEDYVHRIGRTARAEKAGTAYTFMTDDDANQVKDLIAVLTESKQAINPELYTLMEKARGGGFKGRGGRGYGGGGRGGSRGGGMSSNRFSGRSDRGAGGPARPSYGSSNGASHHSSRW</sequence>
<evidence type="ECO:0000259" key="10">
    <source>
        <dbReference type="PROSITE" id="PS51192"/>
    </source>
</evidence>
<feature type="region of interest" description="Disordered" evidence="9">
    <location>
        <begin position="543"/>
        <end position="598"/>
    </location>
</feature>
<dbReference type="GO" id="GO:0016787">
    <property type="term" value="F:hydrolase activity"/>
    <property type="evidence" value="ECO:0007669"/>
    <property type="project" value="UniProtKB-KW"/>
</dbReference>
<dbReference type="EMBL" id="BDGG01000004">
    <property type="protein sequence ID" value="GAU97996.1"/>
    <property type="molecule type" value="Genomic_DNA"/>
</dbReference>
<evidence type="ECO:0000256" key="8">
    <source>
        <dbReference type="RuleBase" id="RU000492"/>
    </source>
</evidence>
<dbReference type="GO" id="GO:0003724">
    <property type="term" value="F:RNA helicase activity"/>
    <property type="evidence" value="ECO:0007669"/>
    <property type="project" value="UniProtKB-EC"/>
</dbReference>
<dbReference type="PROSITE" id="PS51194">
    <property type="entry name" value="HELICASE_CTER"/>
    <property type="match status" value="1"/>
</dbReference>
<dbReference type="InterPro" id="IPR011545">
    <property type="entry name" value="DEAD/DEAH_box_helicase_dom"/>
</dbReference>
<dbReference type="OrthoDB" id="196131at2759"/>
<dbReference type="GO" id="GO:0005524">
    <property type="term" value="F:ATP binding"/>
    <property type="evidence" value="ECO:0007669"/>
    <property type="project" value="UniProtKB-KW"/>
</dbReference>
<feature type="short sequence motif" description="Q motif" evidence="7">
    <location>
        <begin position="154"/>
        <end position="182"/>
    </location>
</feature>
<dbReference type="InterPro" id="IPR027417">
    <property type="entry name" value="P-loop_NTPase"/>
</dbReference>
<keyword evidence="5 8" id="KW-0067">ATP-binding</keyword>
<feature type="domain" description="DEAD-box RNA helicase Q" evidence="12">
    <location>
        <begin position="154"/>
        <end position="182"/>
    </location>
</feature>
<protein>
    <recommendedName>
        <fullName evidence="1">RNA helicase</fullName>
        <ecNumber evidence="1">3.6.4.13</ecNumber>
    </recommendedName>
</protein>
<evidence type="ECO:0000256" key="2">
    <source>
        <dbReference type="ARBA" id="ARBA00022741"/>
    </source>
</evidence>
<evidence type="ECO:0000256" key="7">
    <source>
        <dbReference type="PROSITE-ProRule" id="PRU00552"/>
    </source>
</evidence>
<dbReference type="GO" id="GO:0003676">
    <property type="term" value="F:nucleic acid binding"/>
    <property type="evidence" value="ECO:0007669"/>
    <property type="project" value="InterPro"/>
</dbReference>
<dbReference type="CDD" id="cd18787">
    <property type="entry name" value="SF2_C_DEAD"/>
    <property type="match status" value="1"/>
</dbReference>
<reference evidence="13 14" key="1">
    <citation type="journal article" date="2016" name="Nat. Commun.">
        <title>Extremotolerant tardigrade genome and improved radiotolerance of human cultured cells by tardigrade-unique protein.</title>
        <authorList>
            <person name="Hashimoto T."/>
            <person name="Horikawa D.D."/>
            <person name="Saito Y."/>
            <person name="Kuwahara H."/>
            <person name="Kozuka-Hata H."/>
            <person name="Shin-I T."/>
            <person name="Minakuchi Y."/>
            <person name="Ohishi K."/>
            <person name="Motoyama A."/>
            <person name="Aizu T."/>
            <person name="Enomoto A."/>
            <person name="Kondo K."/>
            <person name="Tanaka S."/>
            <person name="Hara Y."/>
            <person name="Koshikawa S."/>
            <person name="Sagara H."/>
            <person name="Miura T."/>
            <person name="Yokobori S."/>
            <person name="Miyagawa K."/>
            <person name="Suzuki Y."/>
            <person name="Kubo T."/>
            <person name="Oyama M."/>
            <person name="Kohara Y."/>
            <person name="Fujiyama A."/>
            <person name="Arakawa K."/>
            <person name="Katayama T."/>
            <person name="Toyoda A."/>
            <person name="Kunieda T."/>
        </authorList>
    </citation>
    <scope>NUCLEOTIDE SEQUENCE [LARGE SCALE GENOMIC DNA]</scope>
    <source>
        <strain evidence="13 14">YOKOZUNA-1</strain>
    </source>
</reference>
<dbReference type="InterPro" id="IPR000629">
    <property type="entry name" value="RNA-helicase_DEAD-box_CS"/>
</dbReference>
<dbReference type="InterPro" id="IPR014014">
    <property type="entry name" value="RNA_helicase_DEAD_Q_motif"/>
</dbReference>
<evidence type="ECO:0000313" key="14">
    <source>
        <dbReference type="Proteomes" id="UP000186922"/>
    </source>
</evidence>
<keyword evidence="3 8" id="KW-0378">Hydrolase</keyword>
<organism evidence="13 14">
    <name type="scientific">Ramazzottius varieornatus</name>
    <name type="common">Water bear</name>
    <name type="synonym">Tardigrade</name>
    <dbReference type="NCBI Taxonomy" id="947166"/>
    <lineage>
        <taxon>Eukaryota</taxon>
        <taxon>Metazoa</taxon>
        <taxon>Ecdysozoa</taxon>
        <taxon>Tardigrada</taxon>
        <taxon>Eutardigrada</taxon>
        <taxon>Parachela</taxon>
        <taxon>Hypsibioidea</taxon>
        <taxon>Ramazzottiidae</taxon>
        <taxon>Ramazzottius</taxon>
    </lineage>
</organism>
<comment type="caution">
    <text evidence="13">The sequence shown here is derived from an EMBL/GenBank/DDBJ whole genome shotgun (WGS) entry which is preliminary data.</text>
</comment>
<comment type="similarity">
    <text evidence="8">Belongs to the DEAD box helicase family.</text>
</comment>
<evidence type="ECO:0000259" key="11">
    <source>
        <dbReference type="PROSITE" id="PS51194"/>
    </source>
</evidence>